<dbReference type="GeneTree" id="ENSGT00940000164686"/>
<dbReference type="FunFam" id="2.40.10.10:FF:000003">
    <property type="entry name" value="Transmembrane serine protease 3"/>
    <property type="match status" value="1"/>
</dbReference>
<dbReference type="Gene3D" id="2.40.10.10">
    <property type="entry name" value="Trypsin-like serine proteases"/>
    <property type="match status" value="1"/>
</dbReference>
<evidence type="ECO:0000313" key="7">
    <source>
        <dbReference type="Ensembl" id="ENSCINP00000028475.2"/>
    </source>
</evidence>
<evidence type="ECO:0000256" key="3">
    <source>
        <dbReference type="ARBA" id="ARBA00022825"/>
    </source>
</evidence>
<keyword evidence="8" id="KW-1185">Reference proteome</keyword>
<dbReference type="CDD" id="cd19941">
    <property type="entry name" value="TIL"/>
    <property type="match status" value="1"/>
</dbReference>
<sequence length="340" mass="37657">MVYTTCMPRCTATCANADNLPTTCQTQPDQCIAGCKCPDNLPILNDGLCIPRALCPTPTVEPIQCGKQYLLHQVRIVGGETANEGSWPWATQVHKGIPRTFQCGGTLICSGWVLTAAHCFLSEQGYSLDLQHMNVYLVKIGKFRRSNEPDRQTVSQVPERIVVHDSYDVTRNIHDIALIKLRTPVEMSNTIRPACLPRPSTYLPSMGTSIWGPPFGSHCYVVGWGSTRNRGPTNEYLKQARLQVKLNNVCQRLYMYYRPNINMCVGGDGDDTCRGDSGGPLMCKHGDRWYVDGITSYGRRCGVVGEPGVYTRVTSFSSWIRTITGNTCGHPDTVWTPGTN</sequence>
<dbReference type="PROSITE" id="PS00135">
    <property type="entry name" value="TRYPSIN_SER"/>
    <property type="match status" value="1"/>
</dbReference>
<dbReference type="AlphaFoldDB" id="F7BCE0"/>
<dbReference type="CDD" id="cd00190">
    <property type="entry name" value="Tryp_SPc"/>
    <property type="match status" value="1"/>
</dbReference>
<dbReference type="PROSITE" id="PS50240">
    <property type="entry name" value="TRYPSIN_DOM"/>
    <property type="match status" value="1"/>
</dbReference>
<dbReference type="GO" id="GO:0004252">
    <property type="term" value="F:serine-type endopeptidase activity"/>
    <property type="evidence" value="ECO:0000318"/>
    <property type="project" value="GO_Central"/>
</dbReference>
<evidence type="ECO:0000256" key="1">
    <source>
        <dbReference type="ARBA" id="ARBA00022670"/>
    </source>
</evidence>
<dbReference type="SUPFAM" id="SSF50494">
    <property type="entry name" value="Trypsin-like serine proteases"/>
    <property type="match status" value="1"/>
</dbReference>
<dbReference type="PANTHER" id="PTHR24252:SF7">
    <property type="entry name" value="HYALIN"/>
    <property type="match status" value="1"/>
</dbReference>
<dbReference type="InParanoid" id="F7BCE0"/>
<feature type="domain" description="Peptidase S1" evidence="6">
    <location>
        <begin position="76"/>
        <end position="325"/>
    </location>
</feature>
<dbReference type="PANTHER" id="PTHR24252">
    <property type="entry name" value="ACROSIN-RELATED"/>
    <property type="match status" value="1"/>
</dbReference>
<keyword evidence="4" id="KW-1015">Disulfide bond</keyword>
<dbReference type="Ensembl" id="ENSCINT00000028721.2">
    <property type="protein sequence ID" value="ENSCINP00000028475.2"/>
    <property type="gene ID" value="ENSCING00000016432.2"/>
</dbReference>
<dbReference type="STRING" id="7719.ENSCINP00000028475"/>
<dbReference type="InterPro" id="IPR009003">
    <property type="entry name" value="Peptidase_S1_PA"/>
</dbReference>
<reference evidence="7" key="3">
    <citation type="submission" date="2025-09" db="UniProtKB">
        <authorList>
            <consortium name="Ensembl"/>
        </authorList>
    </citation>
    <scope>IDENTIFICATION</scope>
</reference>
<dbReference type="PROSITE" id="PS00134">
    <property type="entry name" value="TRYPSIN_HIS"/>
    <property type="match status" value="1"/>
</dbReference>
<reference evidence="7" key="2">
    <citation type="submission" date="2025-08" db="UniProtKB">
        <authorList>
            <consortium name="Ensembl"/>
        </authorList>
    </citation>
    <scope>IDENTIFICATION</scope>
</reference>
<name>F7BCE0_CIOIN</name>
<keyword evidence="3 5" id="KW-0720">Serine protease</keyword>
<accession>F7BCE0</accession>
<dbReference type="Proteomes" id="UP000008144">
    <property type="component" value="Unassembled WGS sequence"/>
</dbReference>
<dbReference type="PRINTS" id="PR00722">
    <property type="entry name" value="CHYMOTRYPSIN"/>
</dbReference>
<keyword evidence="2 5" id="KW-0378">Hydrolase</keyword>
<dbReference type="InterPro" id="IPR036084">
    <property type="entry name" value="Ser_inhib-like_sf"/>
</dbReference>
<evidence type="ECO:0000259" key="6">
    <source>
        <dbReference type="PROSITE" id="PS50240"/>
    </source>
</evidence>
<proteinExistence type="predicted"/>
<dbReference type="InterPro" id="IPR001314">
    <property type="entry name" value="Peptidase_S1A"/>
</dbReference>
<dbReference type="InterPro" id="IPR002919">
    <property type="entry name" value="TIL_dom"/>
</dbReference>
<dbReference type="GO" id="GO:0006508">
    <property type="term" value="P:proteolysis"/>
    <property type="evidence" value="ECO:0000318"/>
    <property type="project" value="GO_Central"/>
</dbReference>
<dbReference type="Pfam" id="PF01826">
    <property type="entry name" value="TIL"/>
    <property type="match status" value="1"/>
</dbReference>
<dbReference type="Gene3D" id="2.10.25.10">
    <property type="entry name" value="Laminin"/>
    <property type="match status" value="1"/>
</dbReference>
<evidence type="ECO:0000256" key="2">
    <source>
        <dbReference type="ARBA" id="ARBA00022801"/>
    </source>
</evidence>
<organism evidence="7 8">
    <name type="scientific">Ciona intestinalis</name>
    <name type="common">Transparent sea squirt</name>
    <name type="synonym">Ascidia intestinalis</name>
    <dbReference type="NCBI Taxonomy" id="7719"/>
    <lineage>
        <taxon>Eukaryota</taxon>
        <taxon>Metazoa</taxon>
        <taxon>Chordata</taxon>
        <taxon>Tunicata</taxon>
        <taxon>Ascidiacea</taxon>
        <taxon>Phlebobranchia</taxon>
        <taxon>Cionidae</taxon>
        <taxon>Ciona</taxon>
    </lineage>
</organism>
<dbReference type="InterPro" id="IPR001254">
    <property type="entry name" value="Trypsin_dom"/>
</dbReference>
<dbReference type="HOGENOM" id="CLU_006842_0_4_1"/>
<dbReference type="Pfam" id="PF00089">
    <property type="entry name" value="Trypsin"/>
    <property type="match status" value="1"/>
</dbReference>
<dbReference type="SUPFAM" id="SSF57567">
    <property type="entry name" value="Serine protease inhibitors"/>
    <property type="match status" value="1"/>
</dbReference>
<dbReference type="InterPro" id="IPR033116">
    <property type="entry name" value="TRYPSIN_SER"/>
</dbReference>
<keyword evidence="1 5" id="KW-0645">Protease</keyword>
<dbReference type="InterPro" id="IPR043504">
    <property type="entry name" value="Peptidase_S1_PA_chymotrypsin"/>
</dbReference>
<reference evidence="8" key="1">
    <citation type="journal article" date="2002" name="Science">
        <title>The draft genome of Ciona intestinalis: insights into chordate and vertebrate origins.</title>
        <authorList>
            <person name="Dehal P."/>
            <person name="Satou Y."/>
            <person name="Campbell R.K."/>
            <person name="Chapman J."/>
            <person name="Degnan B."/>
            <person name="De Tomaso A."/>
            <person name="Davidson B."/>
            <person name="Di Gregorio A."/>
            <person name="Gelpke M."/>
            <person name="Goodstein D.M."/>
            <person name="Harafuji N."/>
            <person name="Hastings K.E."/>
            <person name="Ho I."/>
            <person name="Hotta K."/>
            <person name="Huang W."/>
            <person name="Kawashima T."/>
            <person name="Lemaire P."/>
            <person name="Martinez D."/>
            <person name="Meinertzhagen I.A."/>
            <person name="Necula S."/>
            <person name="Nonaka M."/>
            <person name="Putnam N."/>
            <person name="Rash S."/>
            <person name="Saiga H."/>
            <person name="Satake M."/>
            <person name="Terry A."/>
            <person name="Yamada L."/>
            <person name="Wang H.G."/>
            <person name="Awazu S."/>
            <person name="Azumi K."/>
            <person name="Boore J."/>
            <person name="Branno M."/>
            <person name="Chin-Bow S."/>
            <person name="DeSantis R."/>
            <person name="Doyle S."/>
            <person name="Francino P."/>
            <person name="Keys D.N."/>
            <person name="Haga S."/>
            <person name="Hayashi H."/>
            <person name="Hino K."/>
            <person name="Imai K.S."/>
            <person name="Inaba K."/>
            <person name="Kano S."/>
            <person name="Kobayashi K."/>
            <person name="Kobayashi M."/>
            <person name="Lee B.I."/>
            <person name="Makabe K.W."/>
            <person name="Manohar C."/>
            <person name="Matassi G."/>
            <person name="Medina M."/>
            <person name="Mochizuki Y."/>
            <person name="Mount S."/>
            <person name="Morishita T."/>
            <person name="Miura S."/>
            <person name="Nakayama A."/>
            <person name="Nishizaka S."/>
            <person name="Nomoto H."/>
            <person name="Ohta F."/>
            <person name="Oishi K."/>
            <person name="Rigoutsos I."/>
            <person name="Sano M."/>
            <person name="Sasaki A."/>
            <person name="Sasakura Y."/>
            <person name="Shoguchi E."/>
            <person name="Shin-i T."/>
            <person name="Spagnuolo A."/>
            <person name="Stainier D."/>
            <person name="Suzuki M.M."/>
            <person name="Tassy O."/>
            <person name="Takatori N."/>
            <person name="Tokuoka M."/>
            <person name="Yagi K."/>
            <person name="Yoshizaki F."/>
            <person name="Wada S."/>
            <person name="Zhang C."/>
            <person name="Hyatt P.D."/>
            <person name="Larimer F."/>
            <person name="Detter C."/>
            <person name="Doggett N."/>
            <person name="Glavina T."/>
            <person name="Hawkins T."/>
            <person name="Richardson P."/>
            <person name="Lucas S."/>
            <person name="Kohara Y."/>
            <person name="Levine M."/>
            <person name="Satoh N."/>
            <person name="Rokhsar D.S."/>
        </authorList>
    </citation>
    <scope>NUCLEOTIDE SEQUENCE [LARGE SCALE GENOMIC DNA]</scope>
</reference>
<dbReference type="SMART" id="SM00020">
    <property type="entry name" value="Tryp_SPc"/>
    <property type="match status" value="1"/>
</dbReference>
<dbReference type="InterPro" id="IPR018114">
    <property type="entry name" value="TRYPSIN_HIS"/>
</dbReference>
<evidence type="ECO:0000256" key="5">
    <source>
        <dbReference type="RuleBase" id="RU363034"/>
    </source>
</evidence>
<protein>
    <recommendedName>
        <fullName evidence="6">Peptidase S1 domain-containing protein</fullName>
    </recommendedName>
</protein>
<evidence type="ECO:0000256" key="4">
    <source>
        <dbReference type="ARBA" id="ARBA00023157"/>
    </source>
</evidence>
<evidence type="ECO:0000313" key="8">
    <source>
        <dbReference type="Proteomes" id="UP000008144"/>
    </source>
</evidence>
<dbReference type="GO" id="GO:0005615">
    <property type="term" value="C:extracellular space"/>
    <property type="evidence" value="ECO:0000318"/>
    <property type="project" value="GO_Central"/>
</dbReference>